<gene>
    <name evidence="1" type="ORF">PAALTS15_27981</name>
</gene>
<evidence type="ECO:0000313" key="1">
    <source>
        <dbReference type="EMBL" id="EPY03668.1"/>
    </source>
</evidence>
<accession>S9SHU8</accession>
<evidence type="ECO:0000313" key="2">
    <source>
        <dbReference type="Proteomes" id="UP000015344"/>
    </source>
</evidence>
<comment type="caution">
    <text evidence="1">The sequence shown here is derived from an EMBL/GenBank/DDBJ whole genome shotgun (WGS) entry which is preliminary data.</text>
</comment>
<reference evidence="1 2" key="1">
    <citation type="submission" date="2013-05" db="EMBL/GenBank/DDBJ databases">
        <authorList>
            <person name="Strain E.A."/>
            <person name="Brown E."/>
            <person name="Allard M.W."/>
            <person name="Luo Y.L."/>
        </authorList>
    </citation>
    <scope>NUCLEOTIDE SEQUENCE [LARGE SCALE GENOMIC DNA]</scope>
    <source>
        <strain evidence="1 2">TS-15</strain>
    </source>
</reference>
<dbReference type="AlphaFoldDB" id="S9SHU8"/>
<dbReference type="EMBL" id="ATMT01000104">
    <property type="protein sequence ID" value="EPY03668.1"/>
    <property type="molecule type" value="Genomic_DNA"/>
</dbReference>
<name>S9SHU8_PAEAL</name>
<proteinExistence type="predicted"/>
<dbReference type="PATRIC" id="fig|1117108.3.peg.5775"/>
<organism evidence="1 2">
    <name type="scientific">Paenibacillus alvei TS-15</name>
    <dbReference type="NCBI Taxonomy" id="1117108"/>
    <lineage>
        <taxon>Bacteria</taxon>
        <taxon>Bacillati</taxon>
        <taxon>Bacillota</taxon>
        <taxon>Bacilli</taxon>
        <taxon>Bacillales</taxon>
        <taxon>Paenibacillaceae</taxon>
        <taxon>Paenibacillus</taxon>
    </lineage>
</organism>
<sequence length="63" mass="7372">MRKRNYATVFWDPGTNAPGLNHVKVQSEWTYSDGEEIYNQIASIRHERDILLGLDRSAHRSDR</sequence>
<dbReference type="Proteomes" id="UP000015344">
    <property type="component" value="Unassembled WGS sequence"/>
</dbReference>
<protein>
    <submittedName>
        <fullName evidence="1">F0F1-type ATP synthase subunit beta-like protein</fullName>
    </submittedName>
</protein>